<organism evidence="5 6">
    <name type="scientific">Phenylobacterium kunshanense</name>
    <dbReference type="NCBI Taxonomy" id="1445034"/>
    <lineage>
        <taxon>Bacteria</taxon>
        <taxon>Pseudomonadati</taxon>
        <taxon>Pseudomonadota</taxon>
        <taxon>Alphaproteobacteria</taxon>
        <taxon>Caulobacterales</taxon>
        <taxon>Caulobacteraceae</taxon>
        <taxon>Phenylobacterium</taxon>
    </lineage>
</organism>
<evidence type="ECO:0000313" key="6">
    <source>
        <dbReference type="Proteomes" id="UP000249524"/>
    </source>
</evidence>
<evidence type="ECO:0000313" key="5">
    <source>
        <dbReference type="EMBL" id="RAK67849.1"/>
    </source>
</evidence>
<comment type="caution">
    <text evidence="5">The sequence shown here is derived from an EMBL/GenBank/DDBJ whole genome shotgun (WGS) entry which is preliminary data.</text>
</comment>
<dbReference type="InterPro" id="IPR000835">
    <property type="entry name" value="HTH_MarR-typ"/>
</dbReference>
<proteinExistence type="predicted"/>
<keyword evidence="1" id="KW-0805">Transcription regulation</keyword>
<keyword evidence="6" id="KW-1185">Reference proteome</keyword>
<dbReference type="SUPFAM" id="SSF46785">
    <property type="entry name" value="Winged helix' DNA-binding domain"/>
    <property type="match status" value="1"/>
</dbReference>
<evidence type="ECO:0000256" key="1">
    <source>
        <dbReference type="ARBA" id="ARBA00023015"/>
    </source>
</evidence>
<feature type="domain" description="HTH marR-type" evidence="4">
    <location>
        <begin position="1"/>
        <end position="120"/>
    </location>
</feature>
<dbReference type="InterPro" id="IPR036390">
    <property type="entry name" value="WH_DNA-bd_sf"/>
</dbReference>
<reference evidence="5 6" key="1">
    <citation type="submission" date="2018-05" db="EMBL/GenBank/DDBJ databases">
        <authorList>
            <person name="Lanie J.A."/>
            <person name="Ng W.-L."/>
            <person name="Kazmierczak K.M."/>
            <person name="Andrzejewski T.M."/>
            <person name="Davidsen T.M."/>
            <person name="Wayne K.J."/>
            <person name="Tettelin H."/>
            <person name="Glass J.I."/>
            <person name="Rusch D."/>
            <person name="Podicherti R."/>
            <person name="Tsui H.-C.T."/>
            <person name="Winkler M.E."/>
        </authorList>
    </citation>
    <scope>NUCLEOTIDE SEQUENCE [LARGE SCALE GENOMIC DNA]</scope>
    <source>
        <strain evidence="5 6">BUT-10</strain>
    </source>
</reference>
<dbReference type="GO" id="GO:0003700">
    <property type="term" value="F:DNA-binding transcription factor activity"/>
    <property type="evidence" value="ECO:0007669"/>
    <property type="project" value="InterPro"/>
</dbReference>
<dbReference type="Pfam" id="PF12802">
    <property type="entry name" value="MarR_2"/>
    <property type="match status" value="1"/>
</dbReference>
<dbReference type="InterPro" id="IPR036388">
    <property type="entry name" value="WH-like_DNA-bd_sf"/>
</dbReference>
<dbReference type="GO" id="GO:0003677">
    <property type="term" value="F:DNA binding"/>
    <property type="evidence" value="ECO:0007669"/>
    <property type="project" value="UniProtKB-KW"/>
</dbReference>
<dbReference type="PROSITE" id="PS50995">
    <property type="entry name" value="HTH_MARR_2"/>
    <property type="match status" value="1"/>
</dbReference>
<keyword evidence="3" id="KW-0804">Transcription</keyword>
<keyword evidence="2" id="KW-0238">DNA-binding</keyword>
<protein>
    <recommendedName>
        <fullName evidence="4">HTH marR-type domain-containing protein</fullName>
    </recommendedName>
</protein>
<accession>A0A328BMR2</accession>
<evidence type="ECO:0000256" key="3">
    <source>
        <dbReference type="ARBA" id="ARBA00023163"/>
    </source>
</evidence>
<evidence type="ECO:0000256" key="2">
    <source>
        <dbReference type="ARBA" id="ARBA00023125"/>
    </source>
</evidence>
<evidence type="ECO:0000259" key="4">
    <source>
        <dbReference type="PROSITE" id="PS50995"/>
    </source>
</evidence>
<dbReference type="Proteomes" id="UP000249524">
    <property type="component" value="Unassembled WGS sequence"/>
</dbReference>
<gene>
    <name evidence="5" type="ORF">DJ019_08140</name>
</gene>
<sequence>MMRKGFDRRVRALGLTRPQWRVLVYVLQNEGLSQSALARAMDIERAPLGQLVRALETLQLVRRQRSSVDQREWQIFAGEGAATAVPELVAAAEWLRGVYFQGLTRSEELMLRRILERMRSNLSFELER</sequence>
<dbReference type="AlphaFoldDB" id="A0A328BMR2"/>
<dbReference type="Gene3D" id="1.10.10.10">
    <property type="entry name" value="Winged helix-like DNA-binding domain superfamily/Winged helix DNA-binding domain"/>
    <property type="match status" value="1"/>
</dbReference>
<dbReference type="SMART" id="SM00347">
    <property type="entry name" value="HTH_MARR"/>
    <property type="match status" value="1"/>
</dbReference>
<dbReference type="EMBL" id="QFYS01000002">
    <property type="protein sequence ID" value="RAK67849.1"/>
    <property type="molecule type" value="Genomic_DNA"/>
</dbReference>
<dbReference type="PANTHER" id="PTHR42756">
    <property type="entry name" value="TRANSCRIPTIONAL REGULATOR, MARR"/>
    <property type="match status" value="1"/>
</dbReference>
<name>A0A328BMR2_9CAUL</name>
<dbReference type="PANTHER" id="PTHR42756:SF1">
    <property type="entry name" value="TRANSCRIPTIONAL REPRESSOR OF EMRAB OPERON"/>
    <property type="match status" value="1"/>
</dbReference>